<dbReference type="Proteomes" id="UP000603545">
    <property type="component" value="Unassembled WGS sequence"/>
</dbReference>
<comment type="similarity">
    <text evidence="1">Belongs to the universal ribosomal protein uL30 family.</text>
</comment>
<evidence type="ECO:0000256" key="5">
    <source>
        <dbReference type="ARBA" id="ARBA00035492"/>
    </source>
</evidence>
<comment type="subunit">
    <text evidence="2">Part of the 50S ribosomal subunit.</text>
</comment>
<organism evidence="7 8">
    <name type="scientific">Candidatus Desulfaltia bathyphila</name>
    <dbReference type="NCBI Taxonomy" id="2841697"/>
    <lineage>
        <taxon>Bacteria</taxon>
        <taxon>Pseudomonadati</taxon>
        <taxon>Thermodesulfobacteriota</taxon>
        <taxon>Desulfobacteria</taxon>
        <taxon>Desulfobacterales</taxon>
        <taxon>Desulfobacterales incertae sedis</taxon>
        <taxon>Candidatus Desulfaltia</taxon>
    </lineage>
</organism>
<evidence type="ECO:0000313" key="7">
    <source>
        <dbReference type="EMBL" id="MBC8199774.1"/>
    </source>
</evidence>
<dbReference type="PANTHER" id="PTHR15892">
    <property type="entry name" value="MITOCHONDRIAL RIBOSOMAL PROTEIN L30"/>
    <property type="match status" value="1"/>
</dbReference>
<comment type="caution">
    <text evidence="7">The sequence shown here is derived from an EMBL/GenBank/DDBJ whole genome shotgun (WGS) entry which is preliminary data.</text>
</comment>
<proteinExistence type="inferred from homology"/>
<evidence type="ECO:0000256" key="2">
    <source>
        <dbReference type="ARBA" id="ARBA00011838"/>
    </source>
</evidence>
<evidence type="ECO:0000313" key="8">
    <source>
        <dbReference type="Proteomes" id="UP000603545"/>
    </source>
</evidence>
<dbReference type="GO" id="GO:0003735">
    <property type="term" value="F:structural constituent of ribosome"/>
    <property type="evidence" value="ECO:0007669"/>
    <property type="project" value="InterPro"/>
</dbReference>
<evidence type="ECO:0000256" key="1">
    <source>
        <dbReference type="ARBA" id="ARBA00007594"/>
    </source>
</evidence>
<evidence type="ECO:0000256" key="3">
    <source>
        <dbReference type="ARBA" id="ARBA00022980"/>
    </source>
</evidence>
<dbReference type="SUPFAM" id="SSF55129">
    <property type="entry name" value="Ribosomal protein L30p/L7e"/>
    <property type="match status" value="1"/>
</dbReference>
<reference evidence="7 8" key="1">
    <citation type="submission" date="2020-08" db="EMBL/GenBank/DDBJ databases">
        <title>Bridging the membrane lipid divide: bacteria of the FCB group superphylum have the potential to synthesize archaeal ether lipids.</title>
        <authorList>
            <person name="Villanueva L."/>
            <person name="Von Meijenfeldt F.A.B."/>
            <person name="Westbye A.B."/>
            <person name="Yadav S."/>
            <person name="Hopmans E.C."/>
            <person name="Dutilh B.E."/>
            <person name="Sinninghe Damste J.S."/>
        </authorList>
    </citation>
    <scope>NUCLEOTIDE SEQUENCE [LARGE SCALE GENOMIC DNA]</scope>
    <source>
        <strain evidence="7">NIOZ-UU82</strain>
    </source>
</reference>
<name>A0A8J6N5J0_9BACT</name>
<evidence type="ECO:0000259" key="6">
    <source>
        <dbReference type="Pfam" id="PF00327"/>
    </source>
</evidence>
<dbReference type="GO" id="GO:0006412">
    <property type="term" value="P:translation"/>
    <property type="evidence" value="ECO:0007669"/>
    <property type="project" value="InterPro"/>
</dbReference>
<dbReference type="HAMAP" id="MF_01371_B">
    <property type="entry name" value="Ribosomal_uL30_B"/>
    <property type="match status" value="1"/>
</dbReference>
<dbReference type="InterPro" id="IPR005996">
    <property type="entry name" value="Ribosomal_uL30_bac-type"/>
</dbReference>
<dbReference type="InterPro" id="IPR016082">
    <property type="entry name" value="Ribosomal_uL30_ferredoxin-like"/>
</dbReference>
<keyword evidence="3 7" id="KW-0689">Ribosomal protein</keyword>
<dbReference type="GO" id="GO:0022625">
    <property type="term" value="C:cytosolic large ribosomal subunit"/>
    <property type="evidence" value="ECO:0007669"/>
    <property type="project" value="TreeGrafter"/>
</dbReference>
<dbReference type="FunFam" id="3.30.1390.20:FF:000001">
    <property type="entry name" value="50S ribosomal protein L30"/>
    <property type="match status" value="1"/>
</dbReference>
<dbReference type="Gene3D" id="3.30.1390.20">
    <property type="entry name" value="Ribosomal protein L30, ferredoxin-like fold domain"/>
    <property type="match status" value="1"/>
</dbReference>
<dbReference type="PIRSF" id="PIRSF002211">
    <property type="entry name" value="Ribosomal_L30_bac-type"/>
    <property type="match status" value="1"/>
</dbReference>
<protein>
    <recommendedName>
        <fullName evidence="5">50S ribosomal protein L30</fullName>
    </recommendedName>
</protein>
<dbReference type="PANTHER" id="PTHR15892:SF2">
    <property type="entry name" value="LARGE RIBOSOMAL SUBUNIT PROTEIN UL30M"/>
    <property type="match status" value="1"/>
</dbReference>
<dbReference type="NCBIfam" id="TIGR01308">
    <property type="entry name" value="rpmD_bact"/>
    <property type="match status" value="1"/>
</dbReference>
<dbReference type="CDD" id="cd01658">
    <property type="entry name" value="Ribosomal_L30"/>
    <property type="match status" value="1"/>
</dbReference>
<dbReference type="InterPro" id="IPR036919">
    <property type="entry name" value="Ribo_uL30_ferredoxin-like_sf"/>
</dbReference>
<keyword evidence="4" id="KW-0687">Ribonucleoprotein</keyword>
<accession>A0A8J6N5J0</accession>
<dbReference type="EMBL" id="JACNLL010000064">
    <property type="protein sequence ID" value="MBC8199774.1"/>
    <property type="molecule type" value="Genomic_DNA"/>
</dbReference>
<evidence type="ECO:0000256" key="4">
    <source>
        <dbReference type="ARBA" id="ARBA00023274"/>
    </source>
</evidence>
<dbReference type="AlphaFoldDB" id="A0A8J6N5J0"/>
<feature type="domain" description="Large ribosomal subunit protein uL30-like ferredoxin-like fold" evidence="6">
    <location>
        <begin position="5"/>
        <end position="55"/>
    </location>
</feature>
<gene>
    <name evidence="7" type="primary">rpmD</name>
    <name evidence="7" type="ORF">H8E80_06990</name>
</gene>
<dbReference type="Pfam" id="PF00327">
    <property type="entry name" value="Ribosomal_L30"/>
    <property type="match status" value="1"/>
</dbReference>
<sequence>MAGILKVTLVKSMIGRPEKHRRVLRGMGLTKLNKTVELKDMPSVRGMINQVSHLVKAQGEDR</sequence>